<accession>A0A2D0N8Y1</accession>
<dbReference type="OrthoDB" id="286778at2"/>
<dbReference type="RefSeq" id="WP_099151907.1">
    <property type="nucleotide sequence ID" value="NZ_PDUD01000024.1"/>
</dbReference>
<evidence type="ECO:0000313" key="2">
    <source>
        <dbReference type="EMBL" id="PHN04846.1"/>
    </source>
</evidence>
<evidence type="ECO:0000313" key="3">
    <source>
        <dbReference type="Proteomes" id="UP000223913"/>
    </source>
</evidence>
<organism evidence="2 3">
    <name type="scientific">Flavilitoribacter nigricans (strain ATCC 23147 / DSM 23189 / NBRC 102662 / NCIMB 1420 / SS-2)</name>
    <name type="common">Lewinella nigricans</name>
    <dbReference type="NCBI Taxonomy" id="1122177"/>
    <lineage>
        <taxon>Bacteria</taxon>
        <taxon>Pseudomonadati</taxon>
        <taxon>Bacteroidota</taxon>
        <taxon>Saprospiria</taxon>
        <taxon>Saprospirales</taxon>
        <taxon>Lewinellaceae</taxon>
        <taxon>Flavilitoribacter</taxon>
    </lineage>
</organism>
<keyword evidence="3" id="KW-1185">Reference proteome</keyword>
<dbReference type="PANTHER" id="PTHR36505">
    <property type="entry name" value="BLR1072 PROTEIN"/>
    <property type="match status" value="1"/>
</dbReference>
<protein>
    <submittedName>
        <fullName evidence="2">Photosystem reaction center subunit H</fullName>
    </submittedName>
</protein>
<feature type="domain" description="PRC-barrel" evidence="1">
    <location>
        <begin position="6"/>
        <end position="81"/>
    </location>
</feature>
<dbReference type="Gene3D" id="2.30.30.240">
    <property type="entry name" value="PRC-barrel domain"/>
    <property type="match status" value="1"/>
</dbReference>
<dbReference type="AlphaFoldDB" id="A0A2D0N8Y1"/>
<proteinExistence type="predicted"/>
<sequence>MTPQTLSSSSISGTTVVNAKGESLGNIKELMIDTDSGRVAYAVLSFGGFLGLGDKYFAMPWEAFKIDSEEEKFVLNVEKERLENAPGFDKDNWPNRATHQDYLDSVYNHYGYTPYWRKSTSKAY</sequence>
<dbReference type="InterPro" id="IPR011033">
    <property type="entry name" value="PRC_barrel-like_sf"/>
</dbReference>
<dbReference type="PANTHER" id="PTHR36505:SF1">
    <property type="entry name" value="BLR1072 PROTEIN"/>
    <property type="match status" value="1"/>
</dbReference>
<dbReference type="SUPFAM" id="SSF50346">
    <property type="entry name" value="PRC-barrel domain"/>
    <property type="match status" value="1"/>
</dbReference>
<evidence type="ECO:0000259" key="1">
    <source>
        <dbReference type="Pfam" id="PF05239"/>
    </source>
</evidence>
<name>A0A2D0N8Y1_FLAN2</name>
<dbReference type="Pfam" id="PF05239">
    <property type="entry name" value="PRC"/>
    <property type="match status" value="1"/>
</dbReference>
<dbReference type="EMBL" id="PDUD01000024">
    <property type="protein sequence ID" value="PHN04846.1"/>
    <property type="molecule type" value="Genomic_DNA"/>
</dbReference>
<dbReference type="Proteomes" id="UP000223913">
    <property type="component" value="Unassembled WGS sequence"/>
</dbReference>
<comment type="caution">
    <text evidence="2">The sequence shown here is derived from an EMBL/GenBank/DDBJ whole genome shotgun (WGS) entry which is preliminary data.</text>
</comment>
<reference evidence="2 3" key="1">
    <citation type="submission" date="2017-10" db="EMBL/GenBank/DDBJ databases">
        <title>The draft genome sequence of Lewinella nigricans NBRC 102662.</title>
        <authorList>
            <person name="Wang K."/>
        </authorList>
    </citation>
    <scope>NUCLEOTIDE SEQUENCE [LARGE SCALE GENOMIC DNA]</scope>
    <source>
        <strain evidence="2 3">NBRC 102662</strain>
    </source>
</reference>
<gene>
    <name evidence="2" type="ORF">CRP01_20270</name>
</gene>
<dbReference type="InterPro" id="IPR027275">
    <property type="entry name" value="PRC-brl_dom"/>
</dbReference>